<dbReference type="InterPro" id="IPR043504">
    <property type="entry name" value="Peptidase_S1_PA_chymotrypsin"/>
</dbReference>
<dbReference type="Gene3D" id="3.10.250.10">
    <property type="entry name" value="SRCR-like domain"/>
    <property type="match status" value="1"/>
</dbReference>
<gene>
    <name evidence="9" type="primary">Tmprss15</name>
    <name evidence="9" type="ORF">RHICYA_R03550</name>
</gene>
<dbReference type="PANTHER" id="PTHR24252:SF16">
    <property type="entry name" value="TRANSMEMBRANE SERINE PROTEASE 15"/>
    <property type="match status" value="1"/>
</dbReference>
<comment type="caution">
    <text evidence="9">The sequence shown here is derived from an EMBL/GenBank/DDBJ whole genome shotgun (WGS) entry which is preliminary data.</text>
</comment>
<dbReference type="Proteomes" id="UP000565785">
    <property type="component" value="Unassembled WGS sequence"/>
</dbReference>
<dbReference type="PROSITE" id="PS00134">
    <property type="entry name" value="TRYPSIN_HIS"/>
    <property type="match status" value="1"/>
</dbReference>
<comment type="caution">
    <text evidence="6">Lacks conserved residue(s) required for the propagation of feature annotation.</text>
</comment>
<dbReference type="SUPFAM" id="SSF57424">
    <property type="entry name" value="LDL receptor-like module"/>
    <property type="match status" value="1"/>
</dbReference>
<keyword evidence="4 5" id="KW-1015">Disulfide bond</keyword>
<dbReference type="PROSITE" id="PS00420">
    <property type="entry name" value="SRCR_1"/>
    <property type="match status" value="1"/>
</dbReference>
<dbReference type="InterPro" id="IPR023415">
    <property type="entry name" value="LDLR_class-A_CS"/>
</dbReference>
<evidence type="ECO:0000256" key="5">
    <source>
        <dbReference type="PROSITE-ProRule" id="PRU00124"/>
    </source>
</evidence>
<dbReference type="InterPro" id="IPR001314">
    <property type="entry name" value="Peptidase_S1A"/>
</dbReference>
<dbReference type="PROSITE" id="PS50068">
    <property type="entry name" value="LDLRA_2"/>
    <property type="match status" value="1"/>
</dbReference>
<dbReference type="PANTHER" id="PTHR24252">
    <property type="entry name" value="ACROSIN-RELATED"/>
    <property type="match status" value="1"/>
</dbReference>
<accession>A0A7L1NA71</accession>
<dbReference type="Gene3D" id="4.10.400.10">
    <property type="entry name" value="Low-density Lipoprotein Receptor"/>
    <property type="match status" value="1"/>
</dbReference>
<dbReference type="OrthoDB" id="425190at2759"/>
<dbReference type="SMART" id="SM00192">
    <property type="entry name" value="LDLa"/>
    <property type="match status" value="1"/>
</dbReference>
<dbReference type="CDD" id="cd00112">
    <property type="entry name" value="LDLa"/>
    <property type="match status" value="1"/>
</dbReference>
<dbReference type="SMART" id="SM00202">
    <property type="entry name" value="SR"/>
    <property type="match status" value="1"/>
</dbReference>
<evidence type="ECO:0000259" key="8">
    <source>
        <dbReference type="PROSITE" id="PS50287"/>
    </source>
</evidence>
<proteinExistence type="predicted"/>
<dbReference type="Pfam" id="PF00089">
    <property type="entry name" value="Trypsin"/>
    <property type="match status" value="1"/>
</dbReference>
<protein>
    <submittedName>
        <fullName evidence="9">ENTK Enteropeptidase</fullName>
    </submittedName>
</protein>
<dbReference type="SUPFAM" id="SSF50494">
    <property type="entry name" value="Trypsin-like serine proteases"/>
    <property type="match status" value="1"/>
</dbReference>
<dbReference type="SUPFAM" id="SSF56487">
    <property type="entry name" value="SRCR-like"/>
    <property type="match status" value="1"/>
</dbReference>
<evidence type="ECO:0000313" key="9">
    <source>
        <dbReference type="EMBL" id="NXN96700.1"/>
    </source>
</evidence>
<dbReference type="GO" id="GO:0004252">
    <property type="term" value="F:serine-type endopeptidase activity"/>
    <property type="evidence" value="ECO:0007669"/>
    <property type="project" value="InterPro"/>
</dbReference>
<dbReference type="SMART" id="SM00020">
    <property type="entry name" value="Tryp_SPc"/>
    <property type="match status" value="1"/>
</dbReference>
<reference evidence="9 10" key="1">
    <citation type="submission" date="2019-09" db="EMBL/GenBank/DDBJ databases">
        <title>Bird 10,000 Genomes (B10K) Project - Family phase.</title>
        <authorList>
            <person name="Zhang G."/>
        </authorList>
    </citation>
    <scope>NUCLEOTIDE SEQUENCE [LARGE SCALE GENOMIC DNA]</scope>
    <source>
        <strain evidence="9">B10K-DU-002-35</strain>
        <tissue evidence="9">Muscle</tissue>
    </source>
</reference>
<dbReference type="InterPro" id="IPR036055">
    <property type="entry name" value="LDL_receptor-like_sf"/>
</dbReference>
<keyword evidence="10" id="KW-1185">Reference proteome</keyword>
<evidence type="ECO:0000256" key="6">
    <source>
        <dbReference type="PROSITE-ProRule" id="PRU00196"/>
    </source>
</evidence>
<keyword evidence="2" id="KW-0378">Hydrolase</keyword>
<dbReference type="Pfam" id="PF00057">
    <property type="entry name" value="Ldl_recept_a"/>
    <property type="match status" value="1"/>
</dbReference>
<feature type="disulfide bond" evidence="5">
    <location>
        <begin position="20"/>
        <end position="35"/>
    </location>
</feature>
<keyword evidence="3" id="KW-0720">Serine protease</keyword>
<dbReference type="PROSITE" id="PS01209">
    <property type="entry name" value="LDLRA_1"/>
    <property type="match status" value="1"/>
</dbReference>
<dbReference type="InterPro" id="IPR001190">
    <property type="entry name" value="SRCR"/>
</dbReference>
<dbReference type="FunFam" id="2.40.10.10:FF:000007">
    <property type="entry name" value="Transmembrane serine protease 7"/>
    <property type="match status" value="1"/>
</dbReference>
<dbReference type="InterPro" id="IPR001254">
    <property type="entry name" value="Trypsin_dom"/>
</dbReference>
<feature type="disulfide bond" evidence="5">
    <location>
        <begin position="1"/>
        <end position="13"/>
    </location>
</feature>
<dbReference type="PRINTS" id="PR00722">
    <property type="entry name" value="CHYMOTRYPSIN"/>
</dbReference>
<feature type="domain" description="SRCR" evidence="8">
    <location>
        <begin position="36"/>
        <end position="82"/>
    </location>
</feature>
<dbReference type="PROSITE" id="PS50287">
    <property type="entry name" value="SRCR_2"/>
    <property type="match status" value="1"/>
</dbReference>
<dbReference type="GO" id="GO:0006508">
    <property type="term" value="P:proteolysis"/>
    <property type="evidence" value="ECO:0007669"/>
    <property type="project" value="UniProtKB-KW"/>
</dbReference>
<dbReference type="PROSITE" id="PS50240">
    <property type="entry name" value="TRYPSIN_DOM"/>
    <property type="match status" value="1"/>
</dbReference>
<evidence type="ECO:0000313" key="10">
    <source>
        <dbReference type="Proteomes" id="UP000565785"/>
    </source>
</evidence>
<feature type="domain" description="Peptidase S1" evidence="7">
    <location>
        <begin position="141"/>
        <end position="283"/>
    </location>
</feature>
<evidence type="ECO:0000256" key="4">
    <source>
        <dbReference type="ARBA" id="ARBA00023157"/>
    </source>
</evidence>
<dbReference type="InterPro" id="IPR009003">
    <property type="entry name" value="Peptidase_S1_PA"/>
</dbReference>
<dbReference type="InterPro" id="IPR018114">
    <property type="entry name" value="TRYPSIN_HIS"/>
</dbReference>
<dbReference type="EMBL" id="VXBP01004446">
    <property type="protein sequence ID" value="NXN96700.1"/>
    <property type="molecule type" value="Genomic_DNA"/>
</dbReference>
<feature type="disulfide bond" evidence="5">
    <location>
        <begin position="8"/>
        <end position="26"/>
    </location>
</feature>
<evidence type="ECO:0000259" key="7">
    <source>
        <dbReference type="PROSITE" id="PS50240"/>
    </source>
</evidence>
<organism evidence="9 10">
    <name type="scientific">Rhinopomastus cyanomelas</name>
    <name type="common">Common scimitarbill</name>
    <dbReference type="NCBI Taxonomy" id="113115"/>
    <lineage>
        <taxon>Eukaryota</taxon>
        <taxon>Metazoa</taxon>
        <taxon>Chordata</taxon>
        <taxon>Craniata</taxon>
        <taxon>Vertebrata</taxon>
        <taxon>Euteleostomi</taxon>
        <taxon>Archelosauria</taxon>
        <taxon>Archosauria</taxon>
        <taxon>Dinosauria</taxon>
        <taxon>Saurischia</taxon>
        <taxon>Theropoda</taxon>
        <taxon>Coelurosauria</taxon>
        <taxon>Aves</taxon>
        <taxon>Neognathae</taxon>
        <taxon>Neoaves</taxon>
        <taxon>Telluraves</taxon>
        <taxon>Coraciimorphae</taxon>
        <taxon>Bucerotiformes</taxon>
        <taxon>Rhinopomastidae</taxon>
        <taxon>Rhinopomastus</taxon>
    </lineage>
</organism>
<sequence length="283" mass="30843">CAADEHQCGSGGCVPLHQLCDGVPQCEDASDEAKCVRLSNGSLSTEGLVQARIGKMWHLACADAWDEDLSDSVCQLLGLGDANVSSAVPVPGDGPFVSITASANHSLVVTKRWAQHNFSLAREVTWSCGKRPALQINGTRIAGGSDARRGAWPWMVSLHFNHRPVCGASLVSGEWLVTAAHCVYGRQLKPSQWTAVLGLYDQSDMTHPAVVVRDVDRIVFNPHYMKDTKDSDVALMHLRHKVQYTGELLFPHRTCYVQPVCLPETQRQFLPGRNCSVAGWGSI</sequence>
<evidence type="ECO:0000256" key="3">
    <source>
        <dbReference type="ARBA" id="ARBA00022825"/>
    </source>
</evidence>
<name>A0A7L1NA71_RHICY</name>
<dbReference type="GO" id="GO:0016020">
    <property type="term" value="C:membrane"/>
    <property type="evidence" value="ECO:0007669"/>
    <property type="project" value="InterPro"/>
</dbReference>
<dbReference type="AlphaFoldDB" id="A0A7L1NA71"/>
<feature type="non-terminal residue" evidence="9">
    <location>
        <position position="283"/>
    </location>
</feature>
<dbReference type="InterPro" id="IPR002172">
    <property type="entry name" value="LDrepeatLR_classA_rpt"/>
</dbReference>
<evidence type="ECO:0000256" key="2">
    <source>
        <dbReference type="ARBA" id="ARBA00022801"/>
    </source>
</evidence>
<dbReference type="CDD" id="cd00190">
    <property type="entry name" value="Tryp_SPc"/>
    <property type="match status" value="1"/>
</dbReference>
<keyword evidence="1" id="KW-0645">Protease</keyword>
<dbReference type="Gene3D" id="2.40.10.10">
    <property type="entry name" value="Trypsin-like serine proteases"/>
    <property type="match status" value="2"/>
</dbReference>
<dbReference type="InterPro" id="IPR036772">
    <property type="entry name" value="SRCR-like_dom_sf"/>
</dbReference>
<feature type="non-terminal residue" evidence="9">
    <location>
        <position position="1"/>
    </location>
</feature>
<evidence type="ECO:0000256" key="1">
    <source>
        <dbReference type="ARBA" id="ARBA00022670"/>
    </source>
</evidence>